<sequence>MIQLHVSAVCQVRDGFTGRPIETAGLRYALDGAPVRAVCKPGGYLVLLNLSEGPHRLSLRRAGFQEELTDFSVRAGLSEKLYLSLKPSEDYAFRQEAVWLHLRLLEKKEPAAGRALWLTAPTASECRIAQEAAEAGEDQFRIFCKSAAEPLPIPGTFLIEDGKDSEIVSLLFTEEEMGKLAAPLTRRHKRSKCLLPAQQFRTDGDGWLTAVFRSGGTVAVYEDGRGTVDTLELTESRTERLITL</sequence>
<protein>
    <recommendedName>
        <fullName evidence="2">PEGA domain-containing protein</fullName>
    </recommendedName>
</protein>
<accession>A0A645A080</accession>
<evidence type="ECO:0008006" key="2">
    <source>
        <dbReference type="Google" id="ProtNLM"/>
    </source>
</evidence>
<comment type="caution">
    <text evidence="1">The sequence shown here is derived from an EMBL/GenBank/DDBJ whole genome shotgun (WGS) entry which is preliminary data.</text>
</comment>
<dbReference type="EMBL" id="VSSQ01011348">
    <property type="protein sequence ID" value="MPM46615.1"/>
    <property type="molecule type" value="Genomic_DNA"/>
</dbReference>
<name>A0A645A080_9ZZZZ</name>
<reference evidence="1" key="1">
    <citation type="submission" date="2019-08" db="EMBL/GenBank/DDBJ databases">
        <authorList>
            <person name="Kucharzyk K."/>
            <person name="Murdoch R.W."/>
            <person name="Higgins S."/>
            <person name="Loffler F."/>
        </authorList>
    </citation>
    <scope>NUCLEOTIDE SEQUENCE</scope>
</reference>
<dbReference type="AlphaFoldDB" id="A0A645A080"/>
<organism evidence="1">
    <name type="scientific">bioreactor metagenome</name>
    <dbReference type="NCBI Taxonomy" id="1076179"/>
    <lineage>
        <taxon>unclassified sequences</taxon>
        <taxon>metagenomes</taxon>
        <taxon>ecological metagenomes</taxon>
    </lineage>
</organism>
<evidence type="ECO:0000313" key="1">
    <source>
        <dbReference type="EMBL" id="MPM46615.1"/>
    </source>
</evidence>
<proteinExistence type="predicted"/>
<gene>
    <name evidence="1" type="ORF">SDC9_93320</name>
</gene>